<feature type="transmembrane region" description="Helical" evidence="1">
    <location>
        <begin position="430"/>
        <end position="451"/>
    </location>
</feature>
<evidence type="ECO:0000256" key="1">
    <source>
        <dbReference type="SAM" id="Phobius"/>
    </source>
</evidence>
<dbReference type="EMBL" id="LT607733">
    <property type="protein sequence ID" value="SCG15699.1"/>
    <property type="molecule type" value="Genomic_DNA"/>
</dbReference>
<dbReference type="Proteomes" id="UP000198251">
    <property type="component" value="Chromosome I"/>
</dbReference>
<evidence type="ECO:0000313" key="2">
    <source>
        <dbReference type="EMBL" id="SCG15699.1"/>
    </source>
</evidence>
<keyword evidence="1" id="KW-0472">Membrane</keyword>
<feature type="transmembrane region" description="Helical" evidence="1">
    <location>
        <begin position="161"/>
        <end position="182"/>
    </location>
</feature>
<feature type="transmembrane region" description="Helical" evidence="1">
    <location>
        <begin position="458"/>
        <end position="476"/>
    </location>
</feature>
<dbReference type="AlphaFoldDB" id="A0A1C5G766"/>
<feature type="transmembrane region" description="Helical" evidence="1">
    <location>
        <begin position="26"/>
        <end position="45"/>
    </location>
</feature>
<keyword evidence="1" id="KW-1133">Transmembrane helix</keyword>
<accession>A0A1C5G766</accession>
<sequence length="533" mass="53613">MSAPTLTAVRPRRVLNALAARQVRRGAAVVVAICAGMSALIVVTYRTQPLDPAALAALTRNPAIRTLFGEPVALDDAGGFTVWRTGTVLAVLLGVWSMLAATRITRGEEDAGRWSLLLSGRTTLPEAVRWHLGILAVVPAVAGGATAAAMIVAGAGVTGSVLHGTALAVVGFFFVVVGGATAQMFASRSAANGAAAAVLVVGLLMRMVGDGVPALAWLRWLSPFGLMALARPFDTDRGLPVLALGLAAVLLTAGTGRLAARRDVGGAIVGPAGGRSAHTALLGSVPAFAVRRTLRPLAGWSAGVGAYFLLIGVIARSMTDFLTASPEFATRAAAAGFGELGTVRGYAATMYALLAVPVGVFVAVRLAAVAADESARRLTLVLAAPVTRLRLLAAETAAAIGGAFVLVTVAGLAMWVGTATVDAGLGVGDALAGAWNVLSVVALCLGTAVLALGWMPRAVAAIGALPAAGGFLWHVVADSVGAPAWLAASTPFAHLAAVPATTPDWAAALVMAGLAAAGLVAGAIGYRRRDLHT</sequence>
<protein>
    <submittedName>
        <fullName evidence="2">ABC-2 type transport system permease protein</fullName>
    </submittedName>
</protein>
<feature type="transmembrane region" description="Helical" evidence="1">
    <location>
        <begin position="505"/>
        <end position="526"/>
    </location>
</feature>
<dbReference type="GeneID" id="95801762"/>
<feature type="transmembrane region" description="Helical" evidence="1">
    <location>
        <begin position="297"/>
        <end position="315"/>
    </location>
</feature>
<dbReference type="RefSeq" id="WP_088999684.1">
    <property type="nucleotide sequence ID" value="NZ_JBFAAC010000018.1"/>
</dbReference>
<feature type="transmembrane region" description="Helical" evidence="1">
    <location>
        <begin position="130"/>
        <end position="155"/>
    </location>
</feature>
<name>A0A1C5G766_MICEH</name>
<feature type="transmembrane region" description="Helical" evidence="1">
    <location>
        <begin position="238"/>
        <end position="260"/>
    </location>
</feature>
<feature type="transmembrane region" description="Helical" evidence="1">
    <location>
        <begin position="392"/>
        <end position="418"/>
    </location>
</feature>
<feature type="transmembrane region" description="Helical" evidence="1">
    <location>
        <begin position="194"/>
        <end position="218"/>
    </location>
</feature>
<feature type="transmembrane region" description="Helical" evidence="1">
    <location>
        <begin position="81"/>
        <end position="101"/>
    </location>
</feature>
<evidence type="ECO:0000313" key="3">
    <source>
        <dbReference type="Proteomes" id="UP000198251"/>
    </source>
</evidence>
<gene>
    <name evidence="2" type="ORF">GA0070610_1942</name>
</gene>
<keyword evidence="1" id="KW-0812">Transmembrane</keyword>
<organism evidence="2 3">
    <name type="scientific">Micromonospora echinofusca</name>
    <dbReference type="NCBI Taxonomy" id="47858"/>
    <lineage>
        <taxon>Bacteria</taxon>
        <taxon>Bacillati</taxon>
        <taxon>Actinomycetota</taxon>
        <taxon>Actinomycetes</taxon>
        <taxon>Micromonosporales</taxon>
        <taxon>Micromonosporaceae</taxon>
        <taxon>Micromonospora</taxon>
    </lineage>
</organism>
<feature type="transmembrane region" description="Helical" evidence="1">
    <location>
        <begin position="350"/>
        <end position="371"/>
    </location>
</feature>
<keyword evidence="3" id="KW-1185">Reference proteome</keyword>
<reference evidence="2 3" key="1">
    <citation type="submission" date="2016-06" db="EMBL/GenBank/DDBJ databases">
        <authorList>
            <person name="Kjaerup R.B."/>
            <person name="Dalgaard T.S."/>
            <person name="Juul-Madsen H.R."/>
        </authorList>
    </citation>
    <scope>NUCLEOTIDE SEQUENCE [LARGE SCALE GENOMIC DNA]</scope>
    <source>
        <strain evidence="2 3">DSM 43913</strain>
    </source>
</reference>
<proteinExistence type="predicted"/>